<dbReference type="OrthoDB" id="8456673at2"/>
<dbReference type="Gene3D" id="6.10.340.10">
    <property type="match status" value="1"/>
</dbReference>
<feature type="compositionally biased region" description="Polar residues" evidence="6">
    <location>
        <begin position="634"/>
        <end position="648"/>
    </location>
</feature>
<evidence type="ECO:0000256" key="1">
    <source>
        <dbReference type="ARBA" id="ARBA00004429"/>
    </source>
</evidence>
<dbReference type="EMBL" id="UIGB01000001">
    <property type="protein sequence ID" value="SUU83641.1"/>
    <property type="molecule type" value="Genomic_DNA"/>
</dbReference>
<evidence type="ECO:0000313" key="11">
    <source>
        <dbReference type="EMBL" id="SUU83641.1"/>
    </source>
</evidence>
<dbReference type="Proteomes" id="UP000254343">
    <property type="component" value="Unassembled WGS sequence"/>
</dbReference>
<evidence type="ECO:0000256" key="2">
    <source>
        <dbReference type="ARBA" id="ARBA00022519"/>
    </source>
</evidence>
<keyword evidence="2" id="KW-0997">Cell inner membrane</keyword>
<accession>A0A380W3V8</accession>
<gene>
    <name evidence="11" type="primary">mcp4_3</name>
    <name evidence="11" type="ORF">NCTC12722_00810</name>
</gene>
<dbReference type="SMART" id="SM00304">
    <property type="entry name" value="HAMP"/>
    <property type="match status" value="1"/>
</dbReference>
<dbReference type="Gene3D" id="1.10.287.950">
    <property type="entry name" value="Methyl-accepting chemotaxis protein"/>
    <property type="match status" value="1"/>
</dbReference>
<reference evidence="11 12" key="1">
    <citation type="submission" date="2018-06" db="EMBL/GenBank/DDBJ databases">
        <authorList>
            <consortium name="Pathogen Informatics"/>
            <person name="Doyle S."/>
        </authorList>
    </citation>
    <scope>NUCLEOTIDE SEQUENCE [LARGE SCALE GENOMIC DNA]</scope>
    <source>
        <strain evidence="11 12">NCTC12722</strain>
    </source>
</reference>
<sequence length="696" mass="74833">MKRLSIASTLNLMIALMAVSIVLMLARQSWNSWERLTETKRMTVISDLSADAFQAMHNLRADKSTMVRTLKDSKTIEPKIQKYLDDLHAGEIKAMREVGKNLALLDFDDQVKIRAELLSFTDRFAALQTESMSAVHNEKSARRAALPTEYNETSTKLLTLLEDLSTRLVGLINHADAAVDQLLAIKQSAWLLRSAAGEASLAVSTALGAGKMSPEAHTKFIKNVGGIATAWEGVQIAAEGMQLPEAVKAAMNATKTVYFDEKYTSLRERLADALTNGTPPETNADYWSPYSVKQMGSAVALAENALDATRARSSELYFQARTSLMWQIGLLLTAIIFAASCIAAVNKVVIRPLHRIRDAMQSVAADDLSVEVPFATRTDEIGALAATLATFKQNAEDKKRIESENGAENARKLSRQRAVESHIASFEQQIGSALDALAMSSAQMNHTSEEMSDISDRTNDQVMTAVKAANAALTNVQSVAAASEELTVSIQDISRQVTHAADTALRAVEQVQETDNRVKGFSETASKIGDVVSLINNIAAQTNLLALNATIEAARAGDAGKGFAVVASEVKMLANQTAKATEEISTQILAVQNVAQDSMEAMKGIRGTIMEVSEVATAIAAVIEQQGAATQEISSNTQQAAQGTQAVSDNIGGVSEDAKSTGNSARNVREAAEVLSTQAMQLRRQVDNFLGQIRAA</sequence>
<evidence type="ECO:0000259" key="8">
    <source>
        <dbReference type="PROSITE" id="PS50111"/>
    </source>
</evidence>
<dbReference type="PANTHER" id="PTHR32089">
    <property type="entry name" value="METHYL-ACCEPTING CHEMOTAXIS PROTEIN MCPB"/>
    <property type="match status" value="1"/>
</dbReference>
<keyword evidence="7" id="KW-1133">Transmembrane helix</keyword>
<feature type="transmembrane region" description="Helical" evidence="7">
    <location>
        <begin position="6"/>
        <end position="26"/>
    </location>
</feature>
<dbReference type="PROSITE" id="PS50885">
    <property type="entry name" value="HAMP"/>
    <property type="match status" value="1"/>
</dbReference>
<dbReference type="PANTHER" id="PTHR32089:SF112">
    <property type="entry name" value="LYSOZYME-LIKE PROTEIN-RELATED"/>
    <property type="match status" value="1"/>
</dbReference>
<evidence type="ECO:0000259" key="10">
    <source>
        <dbReference type="PROSITE" id="PS50885"/>
    </source>
</evidence>
<dbReference type="SUPFAM" id="SSF58104">
    <property type="entry name" value="Methyl-accepting chemotaxis protein (MCP) signaling domain"/>
    <property type="match status" value="1"/>
</dbReference>
<evidence type="ECO:0000256" key="3">
    <source>
        <dbReference type="ARBA" id="ARBA00023224"/>
    </source>
</evidence>
<keyword evidence="7" id="KW-0472">Membrane</keyword>
<keyword evidence="3 5" id="KW-0807">Transducer</keyword>
<keyword evidence="7" id="KW-0812">Transmembrane</keyword>
<dbReference type="Pfam" id="PF00672">
    <property type="entry name" value="HAMP"/>
    <property type="match status" value="1"/>
</dbReference>
<dbReference type="CDD" id="cd06225">
    <property type="entry name" value="HAMP"/>
    <property type="match status" value="1"/>
</dbReference>
<evidence type="ECO:0000259" key="9">
    <source>
        <dbReference type="PROSITE" id="PS50192"/>
    </source>
</evidence>
<dbReference type="InterPro" id="IPR004089">
    <property type="entry name" value="MCPsignal_dom"/>
</dbReference>
<dbReference type="PROSITE" id="PS50111">
    <property type="entry name" value="CHEMOTAXIS_TRANSDUC_2"/>
    <property type="match status" value="1"/>
</dbReference>
<evidence type="ECO:0000256" key="7">
    <source>
        <dbReference type="SAM" id="Phobius"/>
    </source>
</evidence>
<feature type="domain" description="Methyl-accepting transducer" evidence="8">
    <location>
        <begin position="440"/>
        <end position="665"/>
    </location>
</feature>
<comment type="similarity">
    <text evidence="4">Belongs to the methyl-accepting chemotaxis (MCP) protein family.</text>
</comment>
<evidence type="ECO:0000313" key="12">
    <source>
        <dbReference type="Proteomes" id="UP000254343"/>
    </source>
</evidence>
<dbReference type="InterPro" id="IPR003660">
    <property type="entry name" value="HAMP_dom"/>
</dbReference>
<dbReference type="AlphaFoldDB" id="A0A380W3V8"/>
<feature type="domain" description="HAMP" evidence="10">
    <location>
        <begin position="347"/>
        <end position="400"/>
    </location>
</feature>
<keyword evidence="2" id="KW-1003">Cell membrane</keyword>
<proteinExistence type="inferred from homology"/>
<dbReference type="SMART" id="SM00283">
    <property type="entry name" value="MA"/>
    <property type="match status" value="1"/>
</dbReference>
<feature type="region of interest" description="Disordered" evidence="6">
    <location>
        <begin position="634"/>
        <end position="665"/>
    </location>
</feature>
<evidence type="ECO:0000256" key="5">
    <source>
        <dbReference type="PROSITE-ProRule" id="PRU00284"/>
    </source>
</evidence>
<comment type="subcellular location">
    <subcellularLocation>
        <location evidence="1">Cell inner membrane</location>
        <topology evidence="1">Multi-pass membrane protein</topology>
    </subcellularLocation>
</comment>
<evidence type="ECO:0000256" key="6">
    <source>
        <dbReference type="SAM" id="MobiDB-lite"/>
    </source>
</evidence>
<feature type="transmembrane region" description="Helical" evidence="7">
    <location>
        <begin position="324"/>
        <end position="345"/>
    </location>
</feature>
<evidence type="ECO:0000256" key="4">
    <source>
        <dbReference type="ARBA" id="ARBA00029447"/>
    </source>
</evidence>
<dbReference type="InterPro" id="IPR000727">
    <property type="entry name" value="T_SNARE_dom"/>
</dbReference>
<feature type="domain" description="T-SNARE coiled-coil homology" evidence="9">
    <location>
        <begin position="592"/>
        <end position="654"/>
    </location>
</feature>
<dbReference type="Pfam" id="PF00015">
    <property type="entry name" value="MCPsignal"/>
    <property type="match status" value="1"/>
</dbReference>
<name>A0A380W3V8_AFIFE</name>
<dbReference type="GO" id="GO:0005886">
    <property type="term" value="C:plasma membrane"/>
    <property type="evidence" value="ECO:0007669"/>
    <property type="project" value="UniProtKB-SubCell"/>
</dbReference>
<dbReference type="GO" id="GO:0007165">
    <property type="term" value="P:signal transduction"/>
    <property type="evidence" value="ECO:0007669"/>
    <property type="project" value="UniProtKB-KW"/>
</dbReference>
<organism evidence="11 12">
    <name type="scientific">Afipia felis</name>
    <name type="common">Cat scratch disease bacillus</name>
    <dbReference type="NCBI Taxonomy" id="1035"/>
    <lineage>
        <taxon>Bacteria</taxon>
        <taxon>Pseudomonadati</taxon>
        <taxon>Pseudomonadota</taxon>
        <taxon>Alphaproteobacteria</taxon>
        <taxon>Hyphomicrobiales</taxon>
        <taxon>Nitrobacteraceae</taxon>
        <taxon>Afipia</taxon>
    </lineage>
</organism>
<dbReference type="PROSITE" id="PS50192">
    <property type="entry name" value="T_SNARE"/>
    <property type="match status" value="1"/>
</dbReference>
<protein>
    <submittedName>
        <fullName evidence="11">Methyl-accepting chemotaxis protein 4</fullName>
    </submittedName>
</protein>